<evidence type="ECO:0008006" key="4">
    <source>
        <dbReference type="Google" id="ProtNLM"/>
    </source>
</evidence>
<dbReference type="RefSeq" id="XP_019766561.1">
    <property type="nucleotide sequence ID" value="XM_019911002.2"/>
</dbReference>
<reference evidence="2" key="2">
    <citation type="submission" date="2024-08" db="UniProtKB">
        <authorList>
            <consortium name="EnsemblMetazoa"/>
        </authorList>
    </citation>
    <scope>IDENTIFICATION</scope>
</reference>
<dbReference type="KEGG" id="dpa:109541982"/>
<evidence type="ECO:0000256" key="1">
    <source>
        <dbReference type="SAM" id="Phobius"/>
    </source>
</evidence>
<dbReference type="GeneID" id="109541982"/>
<organism evidence="2 3">
    <name type="scientific">Dendroctonus ponderosae</name>
    <name type="common">Mountain pine beetle</name>
    <dbReference type="NCBI Taxonomy" id="77166"/>
    <lineage>
        <taxon>Eukaryota</taxon>
        <taxon>Metazoa</taxon>
        <taxon>Ecdysozoa</taxon>
        <taxon>Arthropoda</taxon>
        <taxon>Hexapoda</taxon>
        <taxon>Insecta</taxon>
        <taxon>Pterygota</taxon>
        <taxon>Neoptera</taxon>
        <taxon>Endopterygota</taxon>
        <taxon>Coleoptera</taxon>
        <taxon>Polyphaga</taxon>
        <taxon>Cucujiformia</taxon>
        <taxon>Curculionidae</taxon>
        <taxon>Scolytinae</taxon>
        <taxon>Dendroctonus</taxon>
    </lineage>
</organism>
<evidence type="ECO:0000313" key="3">
    <source>
        <dbReference type="Proteomes" id="UP000019118"/>
    </source>
</evidence>
<feature type="transmembrane region" description="Helical" evidence="1">
    <location>
        <begin position="61"/>
        <end position="81"/>
    </location>
</feature>
<reference evidence="3" key="1">
    <citation type="journal article" date="2013" name="Genome Biol.">
        <title>Draft genome of the mountain pine beetle, Dendroctonus ponderosae Hopkins, a major forest pest.</title>
        <authorList>
            <person name="Keeling C.I."/>
            <person name="Yuen M.M."/>
            <person name="Liao N.Y."/>
            <person name="Docking T.R."/>
            <person name="Chan S.K."/>
            <person name="Taylor G.A."/>
            <person name="Palmquist D.L."/>
            <person name="Jackman S.D."/>
            <person name="Nguyen A."/>
            <person name="Li M."/>
            <person name="Henderson H."/>
            <person name="Janes J.K."/>
            <person name="Zhao Y."/>
            <person name="Pandoh P."/>
            <person name="Moore R."/>
            <person name="Sperling F.A."/>
            <person name="Huber D.P."/>
            <person name="Birol I."/>
            <person name="Jones S.J."/>
            <person name="Bohlmann J."/>
        </authorList>
    </citation>
    <scope>NUCLEOTIDE SEQUENCE</scope>
</reference>
<keyword evidence="1" id="KW-1133">Transmembrane helix</keyword>
<proteinExistence type="predicted"/>
<keyword evidence="1" id="KW-0472">Membrane</keyword>
<dbReference type="EnsemblMetazoa" id="XM_019911002.1">
    <property type="protein sequence ID" value="XP_019766561.1"/>
    <property type="gene ID" value="LOC109541982"/>
</dbReference>
<evidence type="ECO:0000313" key="2">
    <source>
        <dbReference type="EnsemblMetazoa" id="XP_019766561.1"/>
    </source>
</evidence>
<keyword evidence="1" id="KW-0812">Transmembrane</keyword>
<sequence>MVVLGESEENFIVHVPDSEDLDEKLREEDRRRTGRYLAVTVILFIIALGLYHTVSRFASDASALVSAAMIMFLYLLWLWYASQRRKLQLKRNELSMENQVTTVLQALNNIKHVSLEEDVQKNCICPTRQDEVGNKFAKSDVKLNNENANVRVLKKHASVDDCGPKNWQFDESSDKDSEKFIRTYSVG</sequence>
<dbReference type="AlphaFoldDB" id="A0AAR5Q0E4"/>
<dbReference type="Proteomes" id="UP000019118">
    <property type="component" value="Unassembled WGS sequence"/>
</dbReference>
<name>A0AAR5Q0E4_DENPD</name>
<feature type="transmembrane region" description="Helical" evidence="1">
    <location>
        <begin position="36"/>
        <end position="55"/>
    </location>
</feature>
<protein>
    <recommendedName>
        <fullName evidence="4">Transmembrane protein</fullName>
    </recommendedName>
</protein>
<keyword evidence="3" id="KW-1185">Reference proteome</keyword>
<accession>A0AAR5Q0E4</accession>